<protein>
    <recommendedName>
        <fullName evidence="7">mitogen-activated protein kinase kinase</fullName>
        <ecNumber evidence="7">2.7.12.2</ecNumber>
    </recommendedName>
</protein>
<dbReference type="Gene3D" id="1.10.510.10">
    <property type="entry name" value="Transferase(Phosphotransferase) domain 1"/>
    <property type="match status" value="1"/>
</dbReference>
<feature type="compositionally biased region" description="Low complexity" evidence="13">
    <location>
        <begin position="114"/>
        <end position="143"/>
    </location>
</feature>
<name>F4Q9D4_CACFS</name>
<dbReference type="PANTHER" id="PTHR48013:SF32">
    <property type="entry name" value="MITOGEN-ACTIVATED PROTEIN KINASE KINASE 2-LIKE"/>
    <property type="match status" value="1"/>
</dbReference>
<dbReference type="Proteomes" id="UP000007797">
    <property type="component" value="Unassembled WGS sequence"/>
</dbReference>
<evidence type="ECO:0000256" key="1">
    <source>
        <dbReference type="ARBA" id="ARBA00022527"/>
    </source>
</evidence>
<dbReference type="GO" id="GO:0005524">
    <property type="term" value="F:ATP binding"/>
    <property type="evidence" value="ECO:0007669"/>
    <property type="project" value="UniProtKB-UniRule"/>
</dbReference>
<evidence type="ECO:0000256" key="12">
    <source>
        <dbReference type="RuleBase" id="RU000304"/>
    </source>
</evidence>
<evidence type="ECO:0000256" key="5">
    <source>
        <dbReference type="ARBA" id="ARBA00022840"/>
    </source>
</evidence>
<dbReference type="FunFam" id="3.30.200.20:FF:000716">
    <property type="entry name" value="Mitogen-activated protein kinase kinase 1"/>
    <property type="match status" value="1"/>
</dbReference>
<keyword evidence="5 11" id="KW-0067">ATP-binding</keyword>
<keyword evidence="2" id="KW-0808">Transferase</keyword>
<dbReference type="OMA" id="LECAIGK"/>
<dbReference type="InterPro" id="IPR017441">
    <property type="entry name" value="Protein_kinase_ATP_BS"/>
</dbReference>
<dbReference type="Pfam" id="PF00069">
    <property type="entry name" value="Pkinase"/>
    <property type="match status" value="1"/>
</dbReference>
<dbReference type="PANTHER" id="PTHR48013">
    <property type="entry name" value="DUAL SPECIFICITY MITOGEN-ACTIVATED PROTEIN KINASE KINASE 5-RELATED"/>
    <property type="match status" value="1"/>
</dbReference>
<dbReference type="InterPro" id="IPR008271">
    <property type="entry name" value="Ser/Thr_kinase_AS"/>
</dbReference>
<dbReference type="KEGG" id="dfa:DFA_10137"/>
<dbReference type="PROSITE" id="PS00108">
    <property type="entry name" value="PROTEIN_KINASE_ST"/>
    <property type="match status" value="1"/>
</dbReference>
<accession>F4Q9D4</accession>
<dbReference type="InterPro" id="IPR011009">
    <property type="entry name" value="Kinase-like_dom_sf"/>
</dbReference>
<dbReference type="GO" id="GO:0004708">
    <property type="term" value="F:MAP kinase kinase activity"/>
    <property type="evidence" value="ECO:0007669"/>
    <property type="project" value="UniProtKB-EC"/>
</dbReference>
<dbReference type="AlphaFoldDB" id="F4Q9D4"/>
<keyword evidence="4 15" id="KW-0418">Kinase</keyword>
<feature type="binding site" evidence="11">
    <location>
        <position position="191"/>
    </location>
    <ligand>
        <name>ATP</name>
        <dbReference type="ChEBI" id="CHEBI:30616"/>
    </ligand>
</feature>
<dbReference type="GO" id="GO:0005634">
    <property type="term" value="C:nucleus"/>
    <property type="evidence" value="ECO:0007669"/>
    <property type="project" value="EnsemblProtists"/>
</dbReference>
<feature type="compositionally biased region" description="Low complexity" evidence="13">
    <location>
        <begin position="22"/>
        <end position="38"/>
    </location>
</feature>
<evidence type="ECO:0000313" key="16">
    <source>
        <dbReference type="Proteomes" id="UP000007797"/>
    </source>
</evidence>
<dbReference type="CDD" id="cd06623">
    <property type="entry name" value="PKc_MAPKK_plant_like"/>
    <property type="match status" value="1"/>
</dbReference>
<keyword evidence="3 11" id="KW-0547">Nucleotide-binding</keyword>
<evidence type="ECO:0000256" key="13">
    <source>
        <dbReference type="SAM" id="MobiDB-lite"/>
    </source>
</evidence>
<dbReference type="PROSITE" id="PS50011">
    <property type="entry name" value="PROTEIN_KINASE_DOM"/>
    <property type="match status" value="1"/>
</dbReference>
<evidence type="ECO:0000256" key="3">
    <source>
        <dbReference type="ARBA" id="ARBA00022741"/>
    </source>
</evidence>
<dbReference type="EMBL" id="GL883026">
    <property type="protein sequence ID" value="EGG15303.1"/>
    <property type="molecule type" value="Genomic_DNA"/>
</dbReference>
<dbReference type="GO" id="GO:0043130">
    <property type="term" value="F:ubiquitin binding"/>
    <property type="evidence" value="ECO:0007669"/>
    <property type="project" value="EnsemblProtists"/>
</dbReference>
<feature type="region of interest" description="Disordered" evidence="13">
    <location>
        <begin position="1"/>
        <end position="45"/>
    </location>
</feature>
<dbReference type="SMART" id="SM00220">
    <property type="entry name" value="S_TKc"/>
    <property type="match status" value="1"/>
</dbReference>
<feature type="region of interest" description="Disordered" evidence="13">
    <location>
        <begin position="114"/>
        <end position="144"/>
    </location>
</feature>
<evidence type="ECO:0000313" key="15">
    <source>
        <dbReference type="EMBL" id="EGG15303.1"/>
    </source>
</evidence>
<dbReference type="OrthoDB" id="10252354at2759"/>
<dbReference type="InterPro" id="IPR000719">
    <property type="entry name" value="Prot_kinase_dom"/>
</dbReference>
<comment type="similarity">
    <text evidence="6">Belongs to the protein kinase superfamily. STE Ser/Thr protein kinase family. MAP kinase kinase subfamily.</text>
</comment>
<dbReference type="GO" id="GO:0005938">
    <property type="term" value="C:cell cortex"/>
    <property type="evidence" value="ECO:0007669"/>
    <property type="project" value="EnsemblProtists"/>
</dbReference>
<evidence type="ECO:0000256" key="11">
    <source>
        <dbReference type="PROSITE-ProRule" id="PRU10141"/>
    </source>
</evidence>
<reference evidence="16" key="1">
    <citation type="journal article" date="2011" name="Genome Res.">
        <title>Phylogeny-wide analysis of social amoeba genomes highlights ancient origins for complex intercellular communication.</title>
        <authorList>
            <person name="Heidel A.J."/>
            <person name="Lawal H.M."/>
            <person name="Felder M."/>
            <person name="Schilde C."/>
            <person name="Helps N.R."/>
            <person name="Tunggal B."/>
            <person name="Rivero F."/>
            <person name="John U."/>
            <person name="Schleicher M."/>
            <person name="Eichinger L."/>
            <person name="Platzer M."/>
            <person name="Noegel A.A."/>
            <person name="Schaap P."/>
            <person name="Gloeckner G."/>
        </authorList>
    </citation>
    <scope>NUCLEOTIDE SEQUENCE [LARGE SCALE GENOMIC DNA]</scope>
    <source>
        <strain evidence="16">SH3</strain>
    </source>
</reference>
<evidence type="ECO:0000259" key="14">
    <source>
        <dbReference type="PROSITE" id="PS50011"/>
    </source>
</evidence>
<dbReference type="Gene3D" id="3.30.200.20">
    <property type="entry name" value="Phosphorylase Kinase, domain 1"/>
    <property type="match status" value="1"/>
</dbReference>
<evidence type="ECO:0000256" key="9">
    <source>
        <dbReference type="ARBA" id="ARBA00049299"/>
    </source>
</evidence>
<evidence type="ECO:0000256" key="7">
    <source>
        <dbReference type="ARBA" id="ARBA00038999"/>
    </source>
</evidence>
<keyword evidence="1 12" id="KW-0723">Serine/threonine-protein kinase</keyword>
<dbReference type="GO" id="GO:0072697">
    <property type="term" value="P:protein localization to cell cortex"/>
    <property type="evidence" value="ECO:0007669"/>
    <property type="project" value="EnsemblProtists"/>
</dbReference>
<organism evidence="15 16">
    <name type="scientific">Cavenderia fasciculata</name>
    <name type="common">Slime mold</name>
    <name type="synonym">Dictyostelium fasciculatum</name>
    <dbReference type="NCBI Taxonomy" id="261658"/>
    <lineage>
        <taxon>Eukaryota</taxon>
        <taxon>Amoebozoa</taxon>
        <taxon>Evosea</taxon>
        <taxon>Eumycetozoa</taxon>
        <taxon>Dictyostelia</taxon>
        <taxon>Acytosteliales</taxon>
        <taxon>Cavenderiaceae</taxon>
        <taxon>Cavenderia</taxon>
    </lineage>
</organism>
<comment type="catalytic activity">
    <reaction evidence="9">
        <text>L-threonyl-[protein] + ATP = O-phospho-L-threonyl-[protein] + ADP + H(+)</text>
        <dbReference type="Rhea" id="RHEA:46608"/>
        <dbReference type="Rhea" id="RHEA-COMP:11060"/>
        <dbReference type="Rhea" id="RHEA-COMP:11605"/>
        <dbReference type="ChEBI" id="CHEBI:15378"/>
        <dbReference type="ChEBI" id="CHEBI:30013"/>
        <dbReference type="ChEBI" id="CHEBI:30616"/>
        <dbReference type="ChEBI" id="CHEBI:61977"/>
        <dbReference type="ChEBI" id="CHEBI:456216"/>
        <dbReference type="EC" id="2.7.12.2"/>
    </reaction>
</comment>
<dbReference type="GO" id="GO:0019887">
    <property type="term" value="F:protein kinase regulator activity"/>
    <property type="evidence" value="ECO:0007669"/>
    <property type="project" value="EnsemblProtists"/>
</dbReference>
<dbReference type="GO" id="GO:0043327">
    <property type="term" value="P:chemotaxis to cAMP"/>
    <property type="evidence" value="ECO:0007669"/>
    <property type="project" value="EnsemblProtists"/>
</dbReference>
<dbReference type="FunFam" id="1.10.510.10:FF:000432">
    <property type="entry name" value="mitogen-activated protein kinase kinase 3"/>
    <property type="match status" value="1"/>
</dbReference>
<dbReference type="STRING" id="1054147.F4Q9D4"/>
<gene>
    <name evidence="15" type="primary">mekA</name>
    <name evidence="15" type="ORF">DFA_10137</name>
</gene>
<dbReference type="PROSITE" id="PS00107">
    <property type="entry name" value="PROTEIN_KINASE_ATP"/>
    <property type="match status" value="1"/>
</dbReference>
<proteinExistence type="inferred from homology"/>
<dbReference type="RefSeq" id="XP_004352023.1">
    <property type="nucleotide sequence ID" value="XM_004351971.1"/>
</dbReference>
<sequence length="448" mass="50705">MFQSKRGGLQIKVDNRADTSANNNNNNNNNGNPQQNINSIAPTGNNNIVDEKSTFSLYVITYQSISLDQTNSGTFREGDLAINKKGLLICGESPKNSPLNFVDRKRPIIQRSYNNYQQQQQQQTNEQQQNNNNNNYTTTTTNNIMSNQPQYENILSLELKDLKIIKILGRGEGGVVKLAYHESSKTSIALKVIPLDVQENIRKQIILELKTLHRTHCPYIVSFYDAFYTEGSIHIALEYMEGGSLSDLMKLIRGPIPENILGRITFQVLEGLHYLHRQLHLIHRDIKPSNILINKLGQAKISDFGVSSQRQDTLSKAVTWVGTVVYMSPERISGMSYSYDSDIWSLGLTLLECALGYFPYSPPKSANTDDSGIGFWTLMDTIVKTPVPTLPIDKYSKEFCSFISDCLQKEPEERPSSSKILNHPFIKKYKDEKADEWIASQLKQHQSS</sequence>
<feature type="domain" description="Protein kinase" evidence="14">
    <location>
        <begin position="162"/>
        <end position="426"/>
    </location>
</feature>
<dbReference type="SUPFAM" id="SSF56112">
    <property type="entry name" value="Protein kinase-like (PK-like)"/>
    <property type="match status" value="1"/>
</dbReference>
<evidence type="ECO:0000256" key="2">
    <source>
        <dbReference type="ARBA" id="ARBA00022679"/>
    </source>
</evidence>
<evidence type="ECO:0000256" key="4">
    <source>
        <dbReference type="ARBA" id="ARBA00022777"/>
    </source>
</evidence>
<evidence type="ECO:0000256" key="6">
    <source>
        <dbReference type="ARBA" id="ARBA00038035"/>
    </source>
</evidence>
<dbReference type="GO" id="GO:0031252">
    <property type="term" value="C:cell leading edge"/>
    <property type="evidence" value="ECO:0007669"/>
    <property type="project" value="EnsemblProtists"/>
</dbReference>
<evidence type="ECO:0000256" key="8">
    <source>
        <dbReference type="ARBA" id="ARBA00049014"/>
    </source>
</evidence>
<dbReference type="GO" id="GO:0004674">
    <property type="term" value="F:protein serine/threonine kinase activity"/>
    <property type="evidence" value="ECO:0007669"/>
    <property type="project" value="UniProtKB-KW"/>
</dbReference>
<evidence type="ECO:0000256" key="10">
    <source>
        <dbReference type="ARBA" id="ARBA00051693"/>
    </source>
</evidence>
<dbReference type="GeneID" id="14867296"/>
<comment type="catalytic activity">
    <reaction evidence="10">
        <text>L-tyrosyl-[protein] + ATP = O-phospho-L-tyrosyl-[protein] + ADP + H(+)</text>
        <dbReference type="Rhea" id="RHEA:10596"/>
        <dbReference type="Rhea" id="RHEA-COMP:10136"/>
        <dbReference type="Rhea" id="RHEA-COMP:20101"/>
        <dbReference type="ChEBI" id="CHEBI:15378"/>
        <dbReference type="ChEBI" id="CHEBI:30616"/>
        <dbReference type="ChEBI" id="CHEBI:46858"/>
        <dbReference type="ChEBI" id="CHEBI:61978"/>
        <dbReference type="ChEBI" id="CHEBI:456216"/>
        <dbReference type="EC" id="2.7.12.2"/>
    </reaction>
</comment>
<keyword evidence="16" id="KW-1185">Reference proteome</keyword>
<comment type="catalytic activity">
    <reaction evidence="8">
        <text>L-seryl-[protein] + ATP = O-phospho-L-seryl-[protein] + ADP + H(+)</text>
        <dbReference type="Rhea" id="RHEA:17989"/>
        <dbReference type="Rhea" id="RHEA-COMP:9863"/>
        <dbReference type="Rhea" id="RHEA-COMP:11604"/>
        <dbReference type="ChEBI" id="CHEBI:15378"/>
        <dbReference type="ChEBI" id="CHEBI:29999"/>
        <dbReference type="ChEBI" id="CHEBI:30616"/>
        <dbReference type="ChEBI" id="CHEBI:83421"/>
        <dbReference type="ChEBI" id="CHEBI:456216"/>
        <dbReference type="EC" id="2.7.12.2"/>
    </reaction>
</comment>
<dbReference type="EC" id="2.7.12.2" evidence="7"/>
<dbReference type="GO" id="GO:0005829">
    <property type="term" value="C:cytosol"/>
    <property type="evidence" value="ECO:0007669"/>
    <property type="project" value="EnsemblProtists"/>
</dbReference>